<evidence type="ECO:0000313" key="2">
    <source>
        <dbReference type="Proteomes" id="UP000619788"/>
    </source>
</evidence>
<gene>
    <name evidence="1" type="ORF">Psi01_25700</name>
</gene>
<accession>A0A8J3WJW0</accession>
<reference evidence="1 2" key="1">
    <citation type="submission" date="2021-01" db="EMBL/GenBank/DDBJ databases">
        <title>Whole genome shotgun sequence of Planobispora siamensis NBRC 107568.</title>
        <authorList>
            <person name="Komaki H."/>
            <person name="Tamura T."/>
        </authorList>
    </citation>
    <scope>NUCLEOTIDE SEQUENCE [LARGE SCALE GENOMIC DNA]</scope>
    <source>
        <strain evidence="1 2">NBRC 107568</strain>
    </source>
</reference>
<sequence length="149" mass="15946">MMRVVSTVPAVLADLVIRIAAALPDVEVVDGHPITAANDMVCVGFSGESGEPAVESARSRDQVTLDPHHESYSIACWAYALRGDKDPVQVRELVYGYVNTVAAVLDANPILGGLVGRVQLATESLTQEQNDKGAQAELRFSIAVDAWTR</sequence>
<keyword evidence="2" id="KW-1185">Reference proteome</keyword>
<name>A0A8J3WJW0_9ACTN</name>
<dbReference type="AlphaFoldDB" id="A0A8J3WJW0"/>
<dbReference type="RefSeq" id="WP_204064190.1">
    <property type="nucleotide sequence ID" value="NZ_BOOJ01000023.1"/>
</dbReference>
<dbReference type="EMBL" id="BOOJ01000023">
    <property type="protein sequence ID" value="GIH91940.1"/>
    <property type="molecule type" value="Genomic_DNA"/>
</dbReference>
<dbReference type="Proteomes" id="UP000619788">
    <property type="component" value="Unassembled WGS sequence"/>
</dbReference>
<protein>
    <submittedName>
        <fullName evidence="1">Uncharacterized protein</fullName>
    </submittedName>
</protein>
<organism evidence="1 2">
    <name type="scientific">Planobispora siamensis</name>
    <dbReference type="NCBI Taxonomy" id="936338"/>
    <lineage>
        <taxon>Bacteria</taxon>
        <taxon>Bacillati</taxon>
        <taxon>Actinomycetota</taxon>
        <taxon>Actinomycetes</taxon>
        <taxon>Streptosporangiales</taxon>
        <taxon>Streptosporangiaceae</taxon>
        <taxon>Planobispora</taxon>
    </lineage>
</organism>
<evidence type="ECO:0000313" key="1">
    <source>
        <dbReference type="EMBL" id="GIH91940.1"/>
    </source>
</evidence>
<comment type="caution">
    <text evidence="1">The sequence shown here is derived from an EMBL/GenBank/DDBJ whole genome shotgun (WGS) entry which is preliminary data.</text>
</comment>
<proteinExistence type="predicted"/>